<dbReference type="InterPro" id="IPR035897">
    <property type="entry name" value="Toll_tir_struct_dom_sf"/>
</dbReference>
<proteinExistence type="predicted"/>
<accession>A0A9X1D3M1</accession>
<dbReference type="AlphaFoldDB" id="A0A9X1D3M1"/>
<dbReference type="Gene3D" id="3.40.50.10140">
    <property type="entry name" value="Toll/interleukin-1 receptor homology (TIR) domain"/>
    <property type="match status" value="1"/>
</dbReference>
<reference evidence="3" key="1">
    <citation type="journal article" date="2021" name="Microorganisms">
        <title>Phylogenomic Reconstruction and Metabolic Potential of the Genus Aminobacter.</title>
        <authorList>
            <person name="Artuso I."/>
            <person name="Turrini P."/>
            <person name="Pirolo M."/>
            <person name="Lugli G.A."/>
            <person name="Ventura M."/>
            <person name="Visca P."/>
        </authorList>
    </citation>
    <scope>NUCLEOTIDE SEQUENCE</scope>
    <source>
        <strain evidence="3">LMG 26462</strain>
    </source>
</reference>
<evidence type="ECO:0000313" key="3">
    <source>
        <dbReference type="EMBL" id="MBT1155880.1"/>
    </source>
</evidence>
<feature type="compositionally biased region" description="Basic and acidic residues" evidence="1">
    <location>
        <begin position="1"/>
        <end position="12"/>
    </location>
</feature>
<name>A0A9X1D3M1_9HYPH</name>
<keyword evidence="4" id="KW-1185">Reference proteome</keyword>
<keyword evidence="3" id="KW-0675">Receptor</keyword>
<dbReference type="Proteomes" id="UP001138921">
    <property type="component" value="Unassembled WGS sequence"/>
</dbReference>
<dbReference type="Pfam" id="PF13676">
    <property type="entry name" value="TIR_2"/>
    <property type="match status" value="1"/>
</dbReference>
<dbReference type="GO" id="GO:0007165">
    <property type="term" value="P:signal transduction"/>
    <property type="evidence" value="ECO:0007669"/>
    <property type="project" value="InterPro"/>
</dbReference>
<dbReference type="SUPFAM" id="SSF52200">
    <property type="entry name" value="Toll/Interleukin receptor TIR domain"/>
    <property type="match status" value="1"/>
</dbReference>
<evidence type="ECO:0000259" key="2">
    <source>
        <dbReference type="PROSITE" id="PS50104"/>
    </source>
</evidence>
<evidence type="ECO:0000313" key="4">
    <source>
        <dbReference type="Proteomes" id="UP001138921"/>
    </source>
</evidence>
<dbReference type="RefSeq" id="WP_214388451.1">
    <property type="nucleotide sequence ID" value="NZ_JAFLWW010000003.1"/>
</dbReference>
<sequence>MARCTAPREGHRSASAAANCPACRGRSRYGYGYSSGYSSPSYSSPSDYSSPASGGGGRSSGGGTGRVKASWAKPGSVVFYTPAEVRELTPVRANVEELASTRPELRDVFLCHAWDDRQKAAKELNDLLEARGVRVWFSEKDIGLGEPFMRSIDKGLASSRVGIVLVTPAMLSTLPKGGVADRELSALLAGERLVPIVHQTTYDALREVSPLLASRNGLNTAESTMADVAAKLAELVTV</sequence>
<feature type="region of interest" description="Disordered" evidence="1">
    <location>
        <begin position="1"/>
        <end position="68"/>
    </location>
</feature>
<feature type="domain" description="TIR" evidence="2">
    <location>
        <begin position="104"/>
        <end position="236"/>
    </location>
</feature>
<feature type="compositionally biased region" description="Low complexity" evidence="1">
    <location>
        <begin position="28"/>
        <end position="52"/>
    </location>
</feature>
<dbReference type="PROSITE" id="PS50104">
    <property type="entry name" value="TIR"/>
    <property type="match status" value="1"/>
</dbReference>
<reference evidence="3" key="2">
    <citation type="submission" date="2021-03" db="EMBL/GenBank/DDBJ databases">
        <authorList>
            <person name="Artuso I."/>
            <person name="Turrini P."/>
            <person name="Pirolo M."/>
            <person name="Lugli G.A."/>
            <person name="Ventura M."/>
            <person name="Visca P."/>
        </authorList>
    </citation>
    <scope>NUCLEOTIDE SEQUENCE</scope>
    <source>
        <strain evidence="3">LMG 26462</strain>
    </source>
</reference>
<comment type="caution">
    <text evidence="3">The sequence shown here is derived from an EMBL/GenBank/DDBJ whole genome shotgun (WGS) entry which is preliminary data.</text>
</comment>
<dbReference type="EMBL" id="JAFLWW010000003">
    <property type="protein sequence ID" value="MBT1155880.1"/>
    <property type="molecule type" value="Genomic_DNA"/>
</dbReference>
<dbReference type="InterPro" id="IPR000157">
    <property type="entry name" value="TIR_dom"/>
</dbReference>
<feature type="compositionally biased region" description="Gly residues" evidence="1">
    <location>
        <begin position="53"/>
        <end position="65"/>
    </location>
</feature>
<protein>
    <submittedName>
        <fullName evidence="3">Toll/interleukin-1 receptor domain-containing protein</fullName>
    </submittedName>
</protein>
<gene>
    <name evidence="3" type="ORF">J1C56_09790</name>
</gene>
<evidence type="ECO:0000256" key="1">
    <source>
        <dbReference type="SAM" id="MobiDB-lite"/>
    </source>
</evidence>
<organism evidence="3 4">
    <name type="scientific">Aminobacter anthyllidis</name>
    <dbReference type="NCBI Taxonomy" id="1035067"/>
    <lineage>
        <taxon>Bacteria</taxon>
        <taxon>Pseudomonadati</taxon>
        <taxon>Pseudomonadota</taxon>
        <taxon>Alphaproteobacteria</taxon>
        <taxon>Hyphomicrobiales</taxon>
        <taxon>Phyllobacteriaceae</taxon>
        <taxon>Aminobacter</taxon>
    </lineage>
</organism>